<dbReference type="AlphaFoldDB" id="A0AAF0QUM5"/>
<dbReference type="EMBL" id="CP133615">
    <property type="protein sequence ID" value="WMV26254.1"/>
    <property type="molecule type" value="Genomic_DNA"/>
</dbReference>
<gene>
    <name evidence="1" type="ORF">MTR67_019639</name>
</gene>
<evidence type="ECO:0000313" key="1">
    <source>
        <dbReference type="EMBL" id="WMV26254.1"/>
    </source>
</evidence>
<evidence type="ECO:0000313" key="2">
    <source>
        <dbReference type="Proteomes" id="UP001234989"/>
    </source>
</evidence>
<keyword evidence="2" id="KW-1185">Reference proteome</keyword>
<dbReference type="Proteomes" id="UP001234989">
    <property type="component" value="Chromosome 4"/>
</dbReference>
<protein>
    <submittedName>
        <fullName evidence="1">Uncharacterized protein</fullName>
    </submittedName>
</protein>
<organism evidence="1 2">
    <name type="scientific">Solanum verrucosum</name>
    <dbReference type="NCBI Taxonomy" id="315347"/>
    <lineage>
        <taxon>Eukaryota</taxon>
        <taxon>Viridiplantae</taxon>
        <taxon>Streptophyta</taxon>
        <taxon>Embryophyta</taxon>
        <taxon>Tracheophyta</taxon>
        <taxon>Spermatophyta</taxon>
        <taxon>Magnoliopsida</taxon>
        <taxon>eudicotyledons</taxon>
        <taxon>Gunneridae</taxon>
        <taxon>Pentapetalae</taxon>
        <taxon>asterids</taxon>
        <taxon>lamiids</taxon>
        <taxon>Solanales</taxon>
        <taxon>Solanaceae</taxon>
        <taxon>Solanoideae</taxon>
        <taxon>Solaneae</taxon>
        <taxon>Solanum</taxon>
    </lineage>
</organism>
<sequence>MHSFSNNNEIQDEVSSSYSLSGSVTIHQTARTILVSQIQDKTWNIQVVNLITYFFREKWCLIHCSS</sequence>
<name>A0AAF0QUM5_SOLVR</name>
<proteinExistence type="predicted"/>
<accession>A0AAF0QUM5</accession>
<reference evidence="1" key="1">
    <citation type="submission" date="2023-08" db="EMBL/GenBank/DDBJ databases">
        <title>A de novo genome assembly of Solanum verrucosum Schlechtendal, a Mexican diploid species geographically isolated from the other diploid A-genome species in potato relatives.</title>
        <authorList>
            <person name="Hosaka K."/>
        </authorList>
    </citation>
    <scope>NUCLEOTIDE SEQUENCE</scope>
    <source>
        <tissue evidence="1">Young leaves</tissue>
    </source>
</reference>